<comment type="caution">
    <text evidence="1">The sequence shown here is derived from an EMBL/GenBank/DDBJ whole genome shotgun (WGS) entry which is preliminary data.</text>
</comment>
<keyword evidence="2" id="KW-1185">Reference proteome</keyword>
<proteinExistence type="predicted"/>
<reference evidence="2" key="1">
    <citation type="journal article" date="2019" name="Int. J. Syst. Evol. Microbiol.">
        <title>The Global Catalogue of Microorganisms (GCM) 10K type strain sequencing project: providing services to taxonomists for standard genome sequencing and annotation.</title>
        <authorList>
            <consortium name="The Broad Institute Genomics Platform"/>
            <consortium name="The Broad Institute Genome Sequencing Center for Infectious Disease"/>
            <person name="Wu L."/>
            <person name="Ma J."/>
        </authorList>
    </citation>
    <scope>NUCLEOTIDE SEQUENCE [LARGE SCALE GENOMIC DNA]</scope>
    <source>
        <strain evidence="2">JCM 17810</strain>
    </source>
</reference>
<evidence type="ECO:0000313" key="1">
    <source>
        <dbReference type="EMBL" id="GAA4429051.1"/>
    </source>
</evidence>
<protein>
    <recommendedName>
        <fullName evidence="3">Phosphodiesterase</fullName>
    </recommendedName>
</protein>
<evidence type="ECO:0000313" key="2">
    <source>
        <dbReference type="Proteomes" id="UP001500622"/>
    </source>
</evidence>
<dbReference type="SUPFAM" id="SSF56634">
    <property type="entry name" value="Heme-dependent catalase-like"/>
    <property type="match status" value="1"/>
</dbReference>
<dbReference type="Proteomes" id="UP001500622">
    <property type="component" value="Unassembled WGS sequence"/>
</dbReference>
<dbReference type="EMBL" id="BAABGN010000012">
    <property type="protein sequence ID" value="GAA4429051.1"/>
    <property type="molecule type" value="Genomic_DNA"/>
</dbReference>
<name>A0ABP8LIJ0_9MICO</name>
<sequence>MGQPLDRTLAIPAAVAGVTLGALAVGMGLARGAKGFHPRGRVVDAVLDVPAEVPALSTLGRPGRHDAVARFSDGAGLPRTWLDVRGLAVRLPGPVDLLLSSGGPGRVTRFVPLPRVRRWVVMTSLVPFRSDVGPVVLAARPTGDRRTWELAWARGAGPWRPFGVLRCAADPETAADRPLRFDPVLNGPVGLPPYRWAAQLRRFGYAWSRRHVRAVAAPPG</sequence>
<evidence type="ECO:0008006" key="3">
    <source>
        <dbReference type="Google" id="ProtNLM"/>
    </source>
</evidence>
<accession>A0ABP8LIJ0</accession>
<dbReference type="RefSeq" id="WP_345217162.1">
    <property type="nucleotide sequence ID" value="NZ_BAABGN010000012.1"/>
</dbReference>
<dbReference type="InterPro" id="IPR020835">
    <property type="entry name" value="Catalase_sf"/>
</dbReference>
<gene>
    <name evidence="1" type="ORF">GCM10023169_30910</name>
</gene>
<organism evidence="1 2">
    <name type="scientific">Georgenia halophila</name>
    <dbReference type="NCBI Taxonomy" id="620889"/>
    <lineage>
        <taxon>Bacteria</taxon>
        <taxon>Bacillati</taxon>
        <taxon>Actinomycetota</taxon>
        <taxon>Actinomycetes</taxon>
        <taxon>Micrococcales</taxon>
        <taxon>Bogoriellaceae</taxon>
        <taxon>Georgenia</taxon>
    </lineage>
</organism>